<gene>
    <name evidence="2" type="ORF">SAMN05421676_101476</name>
</gene>
<organism evidence="2 3">
    <name type="scientific">Salinibacillus kushneri</name>
    <dbReference type="NCBI Taxonomy" id="237682"/>
    <lineage>
        <taxon>Bacteria</taxon>
        <taxon>Bacillati</taxon>
        <taxon>Bacillota</taxon>
        <taxon>Bacilli</taxon>
        <taxon>Bacillales</taxon>
        <taxon>Bacillaceae</taxon>
        <taxon>Salinibacillus</taxon>
    </lineage>
</organism>
<evidence type="ECO:0000259" key="1">
    <source>
        <dbReference type="PROSITE" id="PS50943"/>
    </source>
</evidence>
<keyword evidence="3" id="KW-1185">Reference proteome</keyword>
<protein>
    <submittedName>
        <fullName evidence="2">Helix-turn-helix domain-containing protein</fullName>
    </submittedName>
</protein>
<dbReference type="Proteomes" id="UP000199095">
    <property type="component" value="Unassembled WGS sequence"/>
</dbReference>
<accession>A0A1H9ZE00</accession>
<dbReference type="AlphaFoldDB" id="A0A1H9ZE00"/>
<name>A0A1H9ZE00_9BACI</name>
<dbReference type="GO" id="GO:0003677">
    <property type="term" value="F:DNA binding"/>
    <property type="evidence" value="ECO:0007669"/>
    <property type="project" value="InterPro"/>
</dbReference>
<dbReference type="SUPFAM" id="SSF47413">
    <property type="entry name" value="lambda repressor-like DNA-binding domains"/>
    <property type="match status" value="2"/>
</dbReference>
<sequence>MTDQELKLVIGRFLHRKRIEMEKEINDYSIEEIAYQAWIHDKSLGRMKRGETMPYVFNLIHLSKTLHISWEFLDYLERNDNITKGLGRYLRMKRYDTGRTKRNIAQLARLNENYLSDIERGKKMPSLKALIKLSYHLHIPWELLDEIKKNMN</sequence>
<reference evidence="3" key="1">
    <citation type="submission" date="2016-10" db="EMBL/GenBank/DDBJ databases">
        <authorList>
            <person name="Varghese N."/>
            <person name="Submissions S."/>
        </authorList>
    </citation>
    <scope>NUCLEOTIDE SEQUENCE [LARGE SCALE GENOMIC DNA]</scope>
    <source>
        <strain evidence="3">CGMCC 1.3566</strain>
    </source>
</reference>
<dbReference type="SMART" id="SM00530">
    <property type="entry name" value="HTH_XRE"/>
    <property type="match status" value="2"/>
</dbReference>
<dbReference type="Pfam" id="PF13560">
    <property type="entry name" value="HTH_31"/>
    <property type="match status" value="1"/>
</dbReference>
<feature type="domain" description="HTH cro/C1-type" evidence="1">
    <location>
        <begin position="88"/>
        <end position="144"/>
    </location>
</feature>
<dbReference type="InterPro" id="IPR010982">
    <property type="entry name" value="Lambda_DNA-bd_dom_sf"/>
</dbReference>
<dbReference type="STRING" id="237682.SAMN05421676_101476"/>
<dbReference type="Gene3D" id="1.10.260.40">
    <property type="entry name" value="lambda repressor-like DNA-binding domains"/>
    <property type="match status" value="1"/>
</dbReference>
<dbReference type="InterPro" id="IPR001387">
    <property type="entry name" value="Cro/C1-type_HTH"/>
</dbReference>
<dbReference type="CDD" id="cd00093">
    <property type="entry name" value="HTH_XRE"/>
    <property type="match status" value="1"/>
</dbReference>
<proteinExistence type="predicted"/>
<evidence type="ECO:0000313" key="2">
    <source>
        <dbReference type="EMBL" id="SES79713.1"/>
    </source>
</evidence>
<dbReference type="EMBL" id="FOHJ01000001">
    <property type="protein sequence ID" value="SES79713.1"/>
    <property type="molecule type" value="Genomic_DNA"/>
</dbReference>
<evidence type="ECO:0000313" key="3">
    <source>
        <dbReference type="Proteomes" id="UP000199095"/>
    </source>
</evidence>
<dbReference type="PROSITE" id="PS50943">
    <property type="entry name" value="HTH_CROC1"/>
    <property type="match status" value="1"/>
</dbReference>